<comment type="caution">
    <text evidence="1">The sequence shown here is derived from an EMBL/GenBank/DDBJ whole genome shotgun (WGS) entry which is preliminary data.</text>
</comment>
<evidence type="ECO:0000313" key="1">
    <source>
        <dbReference type="EMBL" id="MBC5723073.1"/>
    </source>
</evidence>
<sequence length="110" mass="12947">MTELPFERAAMRGEPMSDSLDFIDAVMYQGLAALYFRFFQKAITQEQGQIEKKHLMRKYTVERNLKSYEDIMYRWNSDLRKAVEAAQNAYRKNRTLENADRLSAALDGRL</sequence>
<dbReference type="RefSeq" id="WP_186852966.1">
    <property type="nucleotide sequence ID" value="NZ_JACOPO010000006.1"/>
</dbReference>
<dbReference type="AlphaFoldDB" id="A0A8J6JAR1"/>
<proteinExistence type="predicted"/>
<organism evidence="1 2">
    <name type="scientific">Flintibacter hominis</name>
    <dbReference type="NCBI Taxonomy" id="2763048"/>
    <lineage>
        <taxon>Bacteria</taxon>
        <taxon>Bacillati</taxon>
        <taxon>Bacillota</taxon>
        <taxon>Clostridia</taxon>
        <taxon>Eubacteriales</taxon>
        <taxon>Flintibacter</taxon>
    </lineage>
</organism>
<dbReference type="Proteomes" id="UP000628736">
    <property type="component" value="Unassembled WGS sequence"/>
</dbReference>
<gene>
    <name evidence="1" type="ORF">H8S11_09630</name>
</gene>
<reference evidence="1" key="1">
    <citation type="submission" date="2020-08" db="EMBL/GenBank/DDBJ databases">
        <title>Genome public.</title>
        <authorList>
            <person name="Liu C."/>
            <person name="Sun Q."/>
        </authorList>
    </citation>
    <scope>NUCLEOTIDE SEQUENCE</scope>
    <source>
        <strain evidence="1">NSJ-23</strain>
    </source>
</reference>
<evidence type="ECO:0000313" key="2">
    <source>
        <dbReference type="Proteomes" id="UP000628736"/>
    </source>
</evidence>
<dbReference type="EMBL" id="JACOPO010000006">
    <property type="protein sequence ID" value="MBC5723073.1"/>
    <property type="molecule type" value="Genomic_DNA"/>
</dbReference>
<keyword evidence="2" id="KW-1185">Reference proteome</keyword>
<name>A0A8J6JAR1_9FIRM</name>
<protein>
    <submittedName>
        <fullName evidence="1">Uncharacterized protein</fullName>
    </submittedName>
</protein>
<accession>A0A8J6JAR1</accession>